<dbReference type="Gene3D" id="3.20.20.80">
    <property type="entry name" value="Glycosidases"/>
    <property type="match status" value="1"/>
</dbReference>
<organism evidence="4 5">
    <name type="scientific">Microdochium trichocladiopsis</name>
    <dbReference type="NCBI Taxonomy" id="1682393"/>
    <lineage>
        <taxon>Eukaryota</taxon>
        <taxon>Fungi</taxon>
        <taxon>Dikarya</taxon>
        <taxon>Ascomycota</taxon>
        <taxon>Pezizomycotina</taxon>
        <taxon>Sordariomycetes</taxon>
        <taxon>Xylariomycetidae</taxon>
        <taxon>Xylariales</taxon>
        <taxon>Microdochiaceae</taxon>
        <taxon>Microdochium</taxon>
    </lineage>
</organism>
<dbReference type="InterPro" id="IPR024655">
    <property type="entry name" value="Asl1_glyco_hydro_catalytic"/>
</dbReference>
<protein>
    <submittedName>
        <fullName evidence="4">Glycosyl hydrolase catalytic core-domain-containing protein</fullName>
    </submittedName>
</protein>
<dbReference type="PANTHER" id="PTHR34154">
    <property type="entry name" value="ALKALI-SENSITIVE LINKAGE PROTEIN 1"/>
    <property type="match status" value="1"/>
</dbReference>
<name>A0A9P8YF99_9PEZI</name>
<dbReference type="GO" id="GO:0009277">
    <property type="term" value="C:fungal-type cell wall"/>
    <property type="evidence" value="ECO:0007669"/>
    <property type="project" value="TreeGrafter"/>
</dbReference>
<dbReference type="SUPFAM" id="SSF51445">
    <property type="entry name" value="(Trans)glycosidases"/>
    <property type="match status" value="1"/>
</dbReference>
<dbReference type="GO" id="GO:0016787">
    <property type="term" value="F:hydrolase activity"/>
    <property type="evidence" value="ECO:0007669"/>
    <property type="project" value="UniProtKB-KW"/>
</dbReference>
<gene>
    <name evidence="4" type="ORF">B0I36DRAFT_361209</name>
</gene>
<comment type="caution">
    <text evidence="4">The sequence shown here is derived from an EMBL/GenBank/DDBJ whole genome shotgun (WGS) entry which is preliminary data.</text>
</comment>
<evidence type="ECO:0000256" key="2">
    <source>
        <dbReference type="SAM" id="SignalP"/>
    </source>
</evidence>
<dbReference type="AlphaFoldDB" id="A0A9P8YF99"/>
<feature type="domain" description="Asl1-like glycosyl hydrolase catalytic" evidence="3">
    <location>
        <begin position="40"/>
        <end position="283"/>
    </location>
</feature>
<reference evidence="4" key="1">
    <citation type="journal article" date="2021" name="Nat. Commun.">
        <title>Genetic determinants of endophytism in the Arabidopsis root mycobiome.</title>
        <authorList>
            <person name="Mesny F."/>
            <person name="Miyauchi S."/>
            <person name="Thiergart T."/>
            <person name="Pickel B."/>
            <person name="Atanasova L."/>
            <person name="Karlsson M."/>
            <person name="Huettel B."/>
            <person name="Barry K.W."/>
            <person name="Haridas S."/>
            <person name="Chen C."/>
            <person name="Bauer D."/>
            <person name="Andreopoulos W."/>
            <person name="Pangilinan J."/>
            <person name="LaButti K."/>
            <person name="Riley R."/>
            <person name="Lipzen A."/>
            <person name="Clum A."/>
            <person name="Drula E."/>
            <person name="Henrissat B."/>
            <person name="Kohler A."/>
            <person name="Grigoriev I.V."/>
            <person name="Martin F.M."/>
            <person name="Hacquard S."/>
        </authorList>
    </citation>
    <scope>NUCLEOTIDE SEQUENCE</scope>
    <source>
        <strain evidence="4">MPI-CAGE-CH-0230</strain>
    </source>
</reference>
<feature type="region of interest" description="Disordered" evidence="1">
    <location>
        <begin position="24"/>
        <end position="45"/>
    </location>
</feature>
<dbReference type="FunFam" id="3.20.20.80:FF:000207">
    <property type="entry name" value="Glycoside hydrolase family 128 protein"/>
    <property type="match status" value="1"/>
</dbReference>
<keyword evidence="4" id="KW-0378">Hydrolase</keyword>
<evidence type="ECO:0000313" key="5">
    <source>
        <dbReference type="Proteomes" id="UP000756346"/>
    </source>
</evidence>
<dbReference type="GeneID" id="70187995"/>
<dbReference type="InterPro" id="IPR053183">
    <property type="entry name" value="ASL1"/>
</dbReference>
<keyword evidence="2" id="KW-0732">Signal</keyword>
<evidence type="ECO:0000313" key="4">
    <source>
        <dbReference type="EMBL" id="KAH7035891.1"/>
    </source>
</evidence>
<proteinExistence type="predicted"/>
<dbReference type="PANTHER" id="PTHR34154:SF3">
    <property type="entry name" value="ALKALI-SENSITIVE LINKAGE PROTEIN 1"/>
    <property type="match status" value="1"/>
</dbReference>
<dbReference type="OrthoDB" id="43654at2759"/>
<dbReference type="GO" id="GO:0071966">
    <property type="term" value="P:fungal-type cell wall polysaccharide metabolic process"/>
    <property type="evidence" value="ECO:0007669"/>
    <property type="project" value="TreeGrafter"/>
</dbReference>
<accession>A0A9P8YF99</accession>
<keyword evidence="5" id="KW-1185">Reference proteome</keyword>
<dbReference type="Pfam" id="PF11790">
    <property type="entry name" value="Glyco_hydro_cc"/>
    <property type="match status" value="1"/>
</dbReference>
<sequence length="327" mass="35357">MHRPSLSAGLLLAVILNIHSTSAQTSSPKRGLVSVPVGPASDERNWDRPGSSITWYYNYKAEPSQFYADKTQEEFGFVPMLWGATSGTDFYDSVTAQIKAGRNITHVLGFNEPDGPTQYGGSNILPSVAASVWVKNIEPLAALGVKLGLPGTTGGWGGVPWLQQFLGNCSQIVSAGLPEKKNCTYDFVNLHWYGNFEGLASHMGTYAAAFPNVTQWITEYALDNQDLQATQQFFNMSMEYFDRLESVGRYSYFGAFRSQYSNVGPNVVMLNNDGNLTDIGSWYLGGSATGIDPQSGTKVNVGARSGAGASAAVLVATWITVWVSTLL</sequence>
<dbReference type="Proteomes" id="UP000756346">
    <property type="component" value="Unassembled WGS sequence"/>
</dbReference>
<evidence type="ECO:0000256" key="1">
    <source>
        <dbReference type="SAM" id="MobiDB-lite"/>
    </source>
</evidence>
<feature type="signal peptide" evidence="2">
    <location>
        <begin position="1"/>
        <end position="23"/>
    </location>
</feature>
<feature type="chain" id="PRO_5040267435" evidence="2">
    <location>
        <begin position="24"/>
        <end position="327"/>
    </location>
</feature>
<dbReference type="InterPro" id="IPR017853">
    <property type="entry name" value="GH"/>
</dbReference>
<dbReference type="EMBL" id="JAGTJQ010000003">
    <property type="protein sequence ID" value="KAH7035891.1"/>
    <property type="molecule type" value="Genomic_DNA"/>
</dbReference>
<dbReference type="RefSeq" id="XP_046015984.1">
    <property type="nucleotide sequence ID" value="XM_046158449.1"/>
</dbReference>
<evidence type="ECO:0000259" key="3">
    <source>
        <dbReference type="Pfam" id="PF11790"/>
    </source>
</evidence>